<dbReference type="GO" id="GO:0042803">
    <property type="term" value="F:protein homodimerization activity"/>
    <property type="evidence" value="ECO:0007669"/>
    <property type="project" value="TreeGrafter"/>
</dbReference>
<dbReference type="InterPro" id="IPR051216">
    <property type="entry name" value="Teneurin"/>
</dbReference>
<feature type="domain" description="EGF-like" evidence="5 6">
    <location>
        <begin position="177"/>
        <end position="188"/>
    </location>
</feature>
<dbReference type="Proteomes" id="UP000095280">
    <property type="component" value="Unplaced"/>
</dbReference>
<feature type="compositionally biased region" description="Low complexity" evidence="4">
    <location>
        <begin position="1"/>
        <end position="13"/>
    </location>
</feature>
<keyword evidence="2" id="KW-0677">Repeat</keyword>
<evidence type="ECO:0000259" key="5">
    <source>
        <dbReference type="PROSITE" id="PS00022"/>
    </source>
</evidence>
<evidence type="ECO:0000256" key="2">
    <source>
        <dbReference type="ARBA" id="ARBA00022737"/>
    </source>
</evidence>
<feature type="region of interest" description="Disordered" evidence="4">
    <location>
        <begin position="1"/>
        <end position="34"/>
    </location>
</feature>
<evidence type="ECO:0000256" key="3">
    <source>
        <dbReference type="ARBA" id="ARBA00023157"/>
    </source>
</evidence>
<dbReference type="Pfam" id="PF23106">
    <property type="entry name" value="EGF_Teneurin"/>
    <property type="match status" value="1"/>
</dbReference>
<keyword evidence="3" id="KW-1015">Disulfide bond</keyword>
<sequence>AGKSRAGQGSSGRSRGGGRQRQQQQCHPHYSERDTDATAVAVARANRRCQQFQMQQLQLQQQRYNQKIELIFRRFRPKLATNFCSKIVRVYRVDLPGRGFCVRTAGWSANEHVYAVNLYPDSVVRFLTPGDWYLTLANDQQDSIAVEVEVFRTERELHLTSCLNQCSHRGYCRGSTCTCFQGFMGPDCSRTHWRSAAATGYLEAGVSAVAPPQWKGPECEVPWSECPDPLCSGNGRCQAGRLRVLRRFWRRQVSEW</sequence>
<evidence type="ECO:0000256" key="1">
    <source>
        <dbReference type="ARBA" id="ARBA00022536"/>
    </source>
</evidence>
<dbReference type="GO" id="GO:0050839">
    <property type="term" value="F:cell adhesion molecule binding"/>
    <property type="evidence" value="ECO:0007669"/>
    <property type="project" value="TreeGrafter"/>
</dbReference>
<dbReference type="AlphaFoldDB" id="A0A1I8F837"/>
<dbReference type="GO" id="GO:0007157">
    <property type="term" value="P:heterophilic cell-cell adhesion via plasma membrane cell adhesion molecules"/>
    <property type="evidence" value="ECO:0007669"/>
    <property type="project" value="TreeGrafter"/>
</dbReference>
<evidence type="ECO:0000313" key="8">
    <source>
        <dbReference type="WBParaSite" id="maker-unitig_23541-snap-gene-0.2-mRNA-1"/>
    </source>
</evidence>
<accession>A0A1I8F837</accession>
<dbReference type="GO" id="GO:0046982">
    <property type="term" value="F:protein heterodimerization activity"/>
    <property type="evidence" value="ECO:0007669"/>
    <property type="project" value="TreeGrafter"/>
</dbReference>
<dbReference type="Gene3D" id="2.60.120.260">
    <property type="entry name" value="Galactose-binding domain-like"/>
    <property type="match status" value="1"/>
</dbReference>
<dbReference type="GO" id="GO:0048666">
    <property type="term" value="P:neuron development"/>
    <property type="evidence" value="ECO:0007669"/>
    <property type="project" value="TreeGrafter"/>
</dbReference>
<evidence type="ECO:0000259" key="6">
    <source>
        <dbReference type="PROSITE" id="PS01186"/>
    </source>
</evidence>
<dbReference type="PROSITE" id="PS01186">
    <property type="entry name" value="EGF_2"/>
    <property type="match status" value="1"/>
</dbReference>
<proteinExistence type="predicted"/>
<reference evidence="8" key="1">
    <citation type="submission" date="2016-11" db="UniProtKB">
        <authorList>
            <consortium name="WormBaseParasite"/>
        </authorList>
    </citation>
    <scope>IDENTIFICATION</scope>
</reference>
<evidence type="ECO:0000313" key="7">
    <source>
        <dbReference type="Proteomes" id="UP000095280"/>
    </source>
</evidence>
<dbReference type="GO" id="GO:0043005">
    <property type="term" value="C:neuron projection"/>
    <property type="evidence" value="ECO:0007669"/>
    <property type="project" value="TreeGrafter"/>
</dbReference>
<keyword evidence="1" id="KW-0245">EGF-like domain</keyword>
<dbReference type="PROSITE" id="PS00022">
    <property type="entry name" value="EGF_1"/>
    <property type="match status" value="1"/>
</dbReference>
<dbReference type="WBParaSite" id="maker-unitig_23541-snap-gene-0.2-mRNA-1">
    <property type="protein sequence ID" value="maker-unitig_23541-snap-gene-0.2-mRNA-1"/>
    <property type="gene ID" value="maker-unitig_23541-snap-gene-0.2"/>
</dbReference>
<dbReference type="InterPro" id="IPR000742">
    <property type="entry name" value="EGF"/>
</dbReference>
<dbReference type="PANTHER" id="PTHR11219:SF69">
    <property type="entry name" value="TENEURIN-A"/>
    <property type="match status" value="1"/>
</dbReference>
<organism evidence="7 8">
    <name type="scientific">Macrostomum lignano</name>
    <dbReference type="NCBI Taxonomy" id="282301"/>
    <lineage>
        <taxon>Eukaryota</taxon>
        <taxon>Metazoa</taxon>
        <taxon>Spiralia</taxon>
        <taxon>Lophotrochozoa</taxon>
        <taxon>Platyhelminthes</taxon>
        <taxon>Rhabditophora</taxon>
        <taxon>Macrostomorpha</taxon>
        <taxon>Macrostomida</taxon>
        <taxon>Macrostomidae</taxon>
        <taxon>Macrostomum</taxon>
    </lineage>
</organism>
<evidence type="ECO:0000256" key="4">
    <source>
        <dbReference type="SAM" id="MobiDB-lite"/>
    </source>
</evidence>
<protein>
    <submittedName>
        <fullName evidence="8">EGF-like domain-containing protein</fullName>
    </submittedName>
</protein>
<name>A0A1I8F837_9PLAT</name>
<keyword evidence="7" id="KW-1185">Reference proteome</keyword>
<dbReference type="PANTHER" id="PTHR11219">
    <property type="entry name" value="TENEURIN AND N-ACETYLGLUCOSAMINE-1-PHOSPHODIESTER ALPHA-N-ACETYLGLUCOSAMINIDASE"/>
    <property type="match status" value="1"/>
</dbReference>